<evidence type="ECO:0000313" key="1">
    <source>
        <dbReference type="EMBL" id="TMR37321.1"/>
    </source>
</evidence>
<keyword evidence="2" id="KW-1185">Reference proteome</keyword>
<name>A0A5S4GXS9_9ACTN</name>
<evidence type="ECO:0000313" key="2">
    <source>
        <dbReference type="Proteomes" id="UP000306628"/>
    </source>
</evidence>
<gene>
    <name evidence="1" type="ORF">ETD85_08210</name>
</gene>
<dbReference type="EMBL" id="VCKX01000017">
    <property type="protein sequence ID" value="TMR37321.1"/>
    <property type="molecule type" value="Genomic_DNA"/>
</dbReference>
<organism evidence="1 2">
    <name type="scientific">Nonomuraea zeae</name>
    <dbReference type="NCBI Taxonomy" id="1642303"/>
    <lineage>
        <taxon>Bacteria</taxon>
        <taxon>Bacillati</taxon>
        <taxon>Actinomycetota</taxon>
        <taxon>Actinomycetes</taxon>
        <taxon>Streptosporangiales</taxon>
        <taxon>Streptosporangiaceae</taxon>
        <taxon>Nonomuraea</taxon>
    </lineage>
</organism>
<comment type="caution">
    <text evidence="1">The sequence shown here is derived from an EMBL/GenBank/DDBJ whole genome shotgun (WGS) entry which is preliminary data.</text>
</comment>
<dbReference type="Proteomes" id="UP000306628">
    <property type="component" value="Unassembled WGS sequence"/>
</dbReference>
<accession>A0A5S4GXS9</accession>
<reference evidence="1 2" key="1">
    <citation type="submission" date="2019-05" db="EMBL/GenBank/DDBJ databases">
        <title>Draft genome sequence of Nonomuraea zeae DSM 100528.</title>
        <authorList>
            <person name="Saricaoglu S."/>
            <person name="Isik K."/>
        </authorList>
    </citation>
    <scope>NUCLEOTIDE SEQUENCE [LARGE SCALE GENOMIC DNA]</scope>
    <source>
        <strain evidence="1 2">DSM 100528</strain>
    </source>
</reference>
<sequence>MSKSDRLHVIVRSDAPMLLLGPKVGGEGALAGVQFQSSVGVRLTQVGDDGRPGHGEPCESKQVAGRQRLDGVHEVVDHVSLACPLGQVGHRRSRGDAAWRVTLFAGYGSSLAIGSALSRRFDDIPAADAPLRLAAFPPVTRWLRGHRRRHWSPLTLYCVVDSAWIGRYGGGIISALSRSLAGGG</sequence>
<protein>
    <submittedName>
        <fullName evidence="1">Uncharacterized protein</fullName>
    </submittedName>
</protein>
<dbReference type="AlphaFoldDB" id="A0A5S4GXS9"/>
<proteinExistence type="predicted"/>